<dbReference type="Proteomes" id="UP000824890">
    <property type="component" value="Unassembled WGS sequence"/>
</dbReference>
<reference evidence="1 2" key="1">
    <citation type="submission" date="2021-05" db="EMBL/GenBank/DDBJ databases">
        <title>Genome Assembly of Synthetic Allotetraploid Brassica napus Reveals Homoeologous Exchanges between Subgenomes.</title>
        <authorList>
            <person name="Davis J.T."/>
        </authorList>
    </citation>
    <scope>NUCLEOTIDE SEQUENCE [LARGE SCALE GENOMIC DNA]</scope>
    <source>
        <strain evidence="2">cv. Da-Ae</strain>
        <tissue evidence="1">Seedling</tissue>
    </source>
</reference>
<accession>A0ABQ8CFW2</accession>
<feature type="non-terminal residue" evidence="1">
    <location>
        <position position="1"/>
    </location>
</feature>
<evidence type="ECO:0000313" key="1">
    <source>
        <dbReference type="EMBL" id="KAH0915235.1"/>
    </source>
</evidence>
<comment type="caution">
    <text evidence="1">The sequence shown here is derived from an EMBL/GenBank/DDBJ whole genome shotgun (WGS) entry which is preliminary data.</text>
</comment>
<evidence type="ECO:0000313" key="2">
    <source>
        <dbReference type="Proteomes" id="UP000824890"/>
    </source>
</evidence>
<protein>
    <submittedName>
        <fullName evidence="1">Uncharacterized protein</fullName>
    </submittedName>
</protein>
<keyword evidence="2" id="KW-1185">Reference proteome</keyword>
<proteinExistence type="predicted"/>
<dbReference type="EMBL" id="JAGKQM010000008">
    <property type="protein sequence ID" value="KAH0915235.1"/>
    <property type="molecule type" value="Genomic_DNA"/>
</dbReference>
<name>A0ABQ8CFW2_BRANA</name>
<sequence>IKKTSLEMAITKKILVAMVFSILFIVSSVHCSDRNLGYGINQEFKKCFPEQPCYTCQPFCATNVSVFARVVCEDARCCCISKI</sequence>
<organism evidence="1 2">
    <name type="scientific">Brassica napus</name>
    <name type="common">Rape</name>
    <dbReference type="NCBI Taxonomy" id="3708"/>
    <lineage>
        <taxon>Eukaryota</taxon>
        <taxon>Viridiplantae</taxon>
        <taxon>Streptophyta</taxon>
        <taxon>Embryophyta</taxon>
        <taxon>Tracheophyta</taxon>
        <taxon>Spermatophyta</taxon>
        <taxon>Magnoliopsida</taxon>
        <taxon>eudicotyledons</taxon>
        <taxon>Gunneridae</taxon>
        <taxon>Pentapetalae</taxon>
        <taxon>rosids</taxon>
        <taxon>malvids</taxon>
        <taxon>Brassicales</taxon>
        <taxon>Brassicaceae</taxon>
        <taxon>Brassiceae</taxon>
        <taxon>Brassica</taxon>
    </lineage>
</organism>
<gene>
    <name evidence="1" type="ORF">HID58_029681</name>
</gene>